<feature type="compositionally biased region" description="Low complexity" evidence="1">
    <location>
        <begin position="337"/>
        <end position="346"/>
    </location>
</feature>
<sequence>MPHLHNAPRQQTPQQLPQEQQQQQQPQEQTFHNPTTVAPQDQDSGSQLQLPAASSAHRLLEDSQASPSKEPLLVSSMPGAGVKAIQGSEAITRNQSSHEQSRGFQDVPVPSMHSRPTSPMGTLLPSGSTPNVSSHDSKMIKTALYDAFGCLYHPSAHTKHSLSSTAAALRSGDVTPLMGVSPKASPLLRPHMGPSAPITPLELSEELSSSGYFALHAPTSSTSPALAGTALGSSSVSTKHHRHTHTSSHLSATFTSEDQDEPSRGTRTPFSLSRRSSVDPMVLNPVEHPVLSSLQTLSITHPHPPEHYHPHLGHDLGHDRIPIGNLNVDSSRKTISETTTIEPPTIASQPNVSTSEATTTTTGPKLDTSMPRSLTDHTEPPPSSPFPMDHGDRNSISNLGHQGLI</sequence>
<dbReference type="Proteomes" id="UP000717515">
    <property type="component" value="Unassembled WGS sequence"/>
</dbReference>
<evidence type="ECO:0000256" key="1">
    <source>
        <dbReference type="SAM" id="MobiDB-lite"/>
    </source>
</evidence>
<comment type="caution">
    <text evidence="2">The sequence shown here is derived from an EMBL/GenBank/DDBJ whole genome shotgun (WGS) entry which is preliminary data.</text>
</comment>
<name>A0A9P8D2H4_MORAP</name>
<feature type="compositionally biased region" description="Polar residues" evidence="1">
    <location>
        <begin position="394"/>
        <end position="405"/>
    </location>
</feature>
<accession>A0A9P8D2H4</accession>
<proteinExistence type="predicted"/>
<protein>
    <submittedName>
        <fullName evidence="2">Uncharacterized protein</fullName>
    </submittedName>
</protein>
<gene>
    <name evidence="2" type="ORF">KVV02_007061</name>
</gene>
<feature type="region of interest" description="Disordered" evidence="1">
    <location>
        <begin position="1"/>
        <end position="75"/>
    </location>
</feature>
<feature type="region of interest" description="Disordered" evidence="1">
    <location>
        <begin position="226"/>
        <end position="275"/>
    </location>
</feature>
<feature type="compositionally biased region" description="Polar residues" evidence="1">
    <location>
        <begin position="347"/>
        <end position="357"/>
    </location>
</feature>
<evidence type="ECO:0000313" key="3">
    <source>
        <dbReference type="Proteomes" id="UP000717515"/>
    </source>
</evidence>
<feature type="compositionally biased region" description="Polar residues" evidence="1">
    <location>
        <begin position="31"/>
        <end position="49"/>
    </location>
</feature>
<evidence type="ECO:0000313" key="2">
    <source>
        <dbReference type="EMBL" id="KAG9327285.1"/>
    </source>
</evidence>
<feature type="region of interest" description="Disordered" evidence="1">
    <location>
        <begin position="91"/>
        <end position="135"/>
    </location>
</feature>
<feature type="compositionally biased region" description="Low complexity" evidence="1">
    <location>
        <begin position="247"/>
        <end position="256"/>
    </location>
</feature>
<reference evidence="2" key="1">
    <citation type="submission" date="2021-07" db="EMBL/GenBank/DDBJ databases">
        <title>Draft genome of Mortierella alpina, strain LL118, isolated from an aspen leaf litter sample.</title>
        <authorList>
            <person name="Yang S."/>
            <person name="Vinatzer B.A."/>
        </authorList>
    </citation>
    <scope>NUCLEOTIDE SEQUENCE</scope>
    <source>
        <strain evidence="2">LL118</strain>
    </source>
</reference>
<dbReference type="AlphaFoldDB" id="A0A9P8D2H4"/>
<feature type="region of interest" description="Disordered" evidence="1">
    <location>
        <begin position="337"/>
        <end position="405"/>
    </location>
</feature>
<dbReference type="EMBL" id="JAIFTL010000006">
    <property type="protein sequence ID" value="KAG9327285.1"/>
    <property type="molecule type" value="Genomic_DNA"/>
</dbReference>
<feature type="compositionally biased region" description="Polar residues" evidence="1">
    <location>
        <begin position="114"/>
        <end position="134"/>
    </location>
</feature>
<feature type="compositionally biased region" description="Polar residues" evidence="1">
    <location>
        <begin position="265"/>
        <end position="275"/>
    </location>
</feature>
<organism evidence="2 3">
    <name type="scientific">Mortierella alpina</name>
    <name type="common">Oleaginous fungus</name>
    <name type="synonym">Mortierella renispora</name>
    <dbReference type="NCBI Taxonomy" id="64518"/>
    <lineage>
        <taxon>Eukaryota</taxon>
        <taxon>Fungi</taxon>
        <taxon>Fungi incertae sedis</taxon>
        <taxon>Mucoromycota</taxon>
        <taxon>Mortierellomycotina</taxon>
        <taxon>Mortierellomycetes</taxon>
        <taxon>Mortierellales</taxon>
        <taxon>Mortierellaceae</taxon>
        <taxon>Mortierella</taxon>
    </lineage>
</organism>
<feature type="compositionally biased region" description="Low complexity" evidence="1">
    <location>
        <begin position="10"/>
        <end position="30"/>
    </location>
</feature>